<evidence type="ECO:0000313" key="8">
    <source>
        <dbReference type="EMBL" id="SHF22463.1"/>
    </source>
</evidence>
<dbReference type="STRING" id="1121256.SAMN02746089_01507"/>
<dbReference type="InterPro" id="IPR004185">
    <property type="entry name" value="Glyco_hydro_13_lg-like_dom"/>
</dbReference>
<dbReference type="OrthoDB" id="9805159at2"/>
<evidence type="ECO:0000256" key="6">
    <source>
        <dbReference type="ARBA" id="ARBA00023295"/>
    </source>
</evidence>
<dbReference type="Pfam" id="PF16657">
    <property type="entry name" value="Malt_amylase_C"/>
    <property type="match status" value="1"/>
</dbReference>
<dbReference type="CDD" id="cd02857">
    <property type="entry name" value="E_set_CDase_PDE_N"/>
    <property type="match status" value="1"/>
</dbReference>
<sequence length="587" mass="68881">MHKEAIYHRAEGSYAYPLSENEIRLILKAKRGDLKRCYVLYDDRYTGPGTEKVAEMTKVCWDTLYDYFQVDIYSDTRRIRYFFYLEGENEHIWYAEGGFSEVRPLEGHFQYPYICKADLFKEPLWTKGAVIYQIFPDRFYNGDKNNDPPGCKKWGEAPDSKSFFGGDLKGVMLKLDYLKELGIDAIYFTPIFESPSNHKYDTTDYYRVDKAFGDLDTLRQLVDEAHQRGIKIILDAVFNHCGKDFWAFKEAVSKGPGSRYWQWFNIYSYPVKVGPNPNYETFANGVYTMPKLMTYNPEVREYLLGVIKYWTKEVNLDGWRLDVANEIDHSFWREFRKIVKDINPQAFILGEVWHDALKWLEGDQFDSVMNYPWRDLVVKFFAKNTIDAEAFDCELARLRMMYTSEVVSGLVNLIDSHDTPRFLTLCKGDKRKLMLAVVFQMTYPGIPMVYYGDEIGMEGDNDPDCRRTMIWEEDKQDRDIYALYKKLISIRHSFPWLANSIYRTWHVDPLKNIYGYIREGKEERIWVLINNSGLYNTLKLPLESGGKVVDLLKGEYYDVKDGMVTIALQPYSAVVLTDVNPESVRRE</sequence>
<evidence type="ECO:0000256" key="1">
    <source>
        <dbReference type="ARBA" id="ARBA00001913"/>
    </source>
</evidence>
<evidence type="ECO:0000313" key="9">
    <source>
        <dbReference type="Proteomes" id="UP000184088"/>
    </source>
</evidence>
<dbReference type="Proteomes" id="UP000184088">
    <property type="component" value="Unassembled WGS sequence"/>
</dbReference>
<proteinExistence type="inferred from homology"/>
<protein>
    <submittedName>
        <fullName evidence="8">Glycosidase</fullName>
    </submittedName>
</protein>
<comment type="similarity">
    <text evidence="2">Belongs to the glycosyl hydrolase 13 family.</text>
</comment>
<dbReference type="Gene3D" id="2.60.40.10">
    <property type="entry name" value="Immunoglobulins"/>
    <property type="match status" value="1"/>
</dbReference>
<accession>A0A1M4ZWQ3</accession>
<dbReference type="GO" id="GO:0004553">
    <property type="term" value="F:hydrolase activity, hydrolyzing O-glycosyl compounds"/>
    <property type="evidence" value="ECO:0007669"/>
    <property type="project" value="InterPro"/>
</dbReference>
<dbReference type="InterPro" id="IPR013780">
    <property type="entry name" value="Glyco_hydro_b"/>
</dbReference>
<dbReference type="InterPro" id="IPR045857">
    <property type="entry name" value="O16G_dom_2"/>
</dbReference>
<keyword evidence="3" id="KW-0479">Metal-binding</keyword>
<dbReference type="PANTHER" id="PTHR10357:SF210">
    <property type="entry name" value="MALTODEXTRIN GLUCOSIDASE"/>
    <property type="match status" value="1"/>
</dbReference>
<dbReference type="InterPro" id="IPR032091">
    <property type="entry name" value="Malt_amylase-like_C"/>
</dbReference>
<dbReference type="InterPro" id="IPR013783">
    <property type="entry name" value="Ig-like_fold"/>
</dbReference>
<dbReference type="SUPFAM" id="SSF51011">
    <property type="entry name" value="Glycosyl hydrolase domain"/>
    <property type="match status" value="1"/>
</dbReference>
<name>A0A1M4ZWQ3_9THEO</name>
<evidence type="ECO:0000256" key="2">
    <source>
        <dbReference type="ARBA" id="ARBA00008061"/>
    </source>
</evidence>
<keyword evidence="4" id="KW-0378">Hydrolase</keyword>
<dbReference type="InterPro" id="IPR017853">
    <property type="entry name" value="GH"/>
</dbReference>
<dbReference type="SUPFAM" id="SSF51445">
    <property type="entry name" value="(Trans)glycosidases"/>
    <property type="match status" value="1"/>
</dbReference>
<dbReference type="PANTHER" id="PTHR10357">
    <property type="entry name" value="ALPHA-AMYLASE FAMILY MEMBER"/>
    <property type="match status" value="1"/>
</dbReference>
<dbReference type="Gene3D" id="3.20.20.80">
    <property type="entry name" value="Glycosidases"/>
    <property type="match status" value="1"/>
</dbReference>
<keyword evidence="9" id="KW-1185">Reference proteome</keyword>
<dbReference type="Gene3D" id="3.90.400.10">
    <property type="entry name" value="Oligo-1,6-glucosidase, Domain 2"/>
    <property type="match status" value="1"/>
</dbReference>
<evidence type="ECO:0000259" key="7">
    <source>
        <dbReference type="SMART" id="SM00642"/>
    </source>
</evidence>
<organism evidence="8 9">
    <name type="scientific">Caldanaerobius fijiensis DSM 17918</name>
    <dbReference type="NCBI Taxonomy" id="1121256"/>
    <lineage>
        <taxon>Bacteria</taxon>
        <taxon>Bacillati</taxon>
        <taxon>Bacillota</taxon>
        <taxon>Clostridia</taxon>
        <taxon>Thermoanaerobacterales</taxon>
        <taxon>Thermoanaerobacteraceae</taxon>
        <taxon>Caldanaerobius</taxon>
    </lineage>
</organism>
<dbReference type="AlphaFoldDB" id="A0A1M4ZWQ3"/>
<dbReference type="Pfam" id="PF00128">
    <property type="entry name" value="Alpha-amylase"/>
    <property type="match status" value="1"/>
</dbReference>
<dbReference type="CDD" id="cd11338">
    <property type="entry name" value="AmyAc_CMD"/>
    <property type="match status" value="1"/>
</dbReference>
<evidence type="ECO:0000256" key="5">
    <source>
        <dbReference type="ARBA" id="ARBA00022837"/>
    </source>
</evidence>
<keyword evidence="5" id="KW-0106">Calcium</keyword>
<gene>
    <name evidence="8" type="ORF">SAMN02746089_01507</name>
</gene>
<dbReference type="GO" id="GO:0005975">
    <property type="term" value="P:carbohydrate metabolic process"/>
    <property type="evidence" value="ECO:0007669"/>
    <property type="project" value="InterPro"/>
</dbReference>
<dbReference type="Gene3D" id="2.60.40.1180">
    <property type="entry name" value="Golgi alpha-mannosidase II"/>
    <property type="match status" value="1"/>
</dbReference>
<dbReference type="Pfam" id="PF02903">
    <property type="entry name" value="Alpha-amylase_N"/>
    <property type="match status" value="1"/>
</dbReference>
<dbReference type="SMART" id="SM00642">
    <property type="entry name" value="Aamy"/>
    <property type="match status" value="1"/>
</dbReference>
<dbReference type="InterPro" id="IPR014756">
    <property type="entry name" value="Ig_E-set"/>
</dbReference>
<dbReference type="RefSeq" id="WP_073343515.1">
    <property type="nucleotide sequence ID" value="NZ_FQVH01000015.1"/>
</dbReference>
<dbReference type="EMBL" id="FQVH01000015">
    <property type="protein sequence ID" value="SHF22463.1"/>
    <property type="molecule type" value="Genomic_DNA"/>
</dbReference>
<comment type="cofactor">
    <cofactor evidence="1">
        <name>Ca(2+)</name>
        <dbReference type="ChEBI" id="CHEBI:29108"/>
    </cofactor>
</comment>
<keyword evidence="6 8" id="KW-0326">Glycosidase</keyword>
<dbReference type="GO" id="GO:0046872">
    <property type="term" value="F:metal ion binding"/>
    <property type="evidence" value="ECO:0007669"/>
    <property type="project" value="UniProtKB-KW"/>
</dbReference>
<evidence type="ECO:0000256" key="4">
    <source>
        <dbReference type="ARBA" id="ARBA00022801"/>
    </source>
</evidence>
<feature type="domain" description="Glycosyl hydrolase family 13 catalytic" evidence="7">
    <location>
        <begin position="133"/>
        <end position="491"/>
    </location>
</feature>
<reference evidence="8 9" key="1">
    <citation type="submission" date="2016-11" db="EMBL/GenBank/DDBJ databases">
        <authorList>
            <person name="Jaros S."/>
            <person name="Januszkiewicz K."/>
            <person name="Wedrychowicz H."/>
        </authorList>
    </citation>
    <scope>NUCLEOTIDE SEQUENCE [LARGE SCALE GENOMIC DNA]</scope>
    <source>
        <strain evidence="8 9">DSM 17918</strain>
    </source>
</reference>
<evidence type="ECO:0000256" key="3">
    <source>
        <dbReference type="ARBA" id="ARBA00022723"/>
    </source>
</evidence>
<dbReference type="SUPFAM" id="SSF81296">
    <property type="entry name" value="E set domains"/>
    <property type="match status" value="1"/>
</dbReference>
<dbReference type="InterPro" id="IPR006047">
    <property type="entry name" value="GH13_cat_dom"/>
</dbReference>